<feature type="chain" id="PRO_5023349933" description="Arginine biosynthesis bifunctional protein ArgJ beta chain" evidence="9">
    <location>
        <begin position="195"/>
        <end position="410"/>
    </location>
</feature>
<feature type="binding site" evidence="9">
    <location>
        <position position="405"/>
    </location>
    <ligand>
        <name>substrate</name>
    </ligand>
</feature>
<comment type="pathway">
    <text evidence="9">Amino-acid biosynthesis; L-arginine biosynthesis; N(2)-acetyl-L-ornithine from L-glutamate: step 1/4.</text>
</comment>
<dbReference type="PANTHER" id="PTHR23100">
    <property type="entry name" value="ARGININE BIOSYNTHESIS BIFUNCTIONAL PROTEIN ARGJ"/>
    <property type="match status" value="1"/>
</dbReference>
<evidence type="ECO:0000256" key="5">
    <source>
        <dbReference type="ARBA" id="ARBA00022679"/>
    </source>
</evidence>
<comment type="similarity">
    <text evidence="1 9">Belongs to the ArgJ family.</text>
</comment>
<feature type="binding site" evidence="9">
    <location>
        <position position="282"/>
    </location>
    <ligand>
        <name>substrate</name>
    </ligand>
</feature>
<dbReference type="InterPro" id="IPR016117">
    <property type="entry name" value="ArgJ-like_dom_sf"/>
</dbReference>
<dbReference type="InterPro" id="IPR002813">
    <property type="entry name" value="Arg_biosynth_ArgJ"/>
</dbReference>
<keyword evidence="6 9" id="KW-0068">Autocatalytic cleavage</keyword>
<name>A0A368L1W4_9BURK</name>
<dbReference type="GO" id="GO:0004358">
    <property type="term" value="F:L-glutamate N-acetyltransferase activity, acting on acetyl-L-ornithine as donor"/>
    <property type="evidence" value="ECO:0007669"/>
    <property type="project" value="UniProtKB-UniRule"/>
</dbReference>
<dbReference type="FunFam" id="3.60.70.12:FF:000001">
    <property type="entry name" value="Arginine biosynthesis bifunctional protein ArgJ, chloroplastic"/>
    <property type="match status" value="1"/>
</dbReference>
<organism evidence="10 11">
    <name type="scientific">Parvibium lacunae</name>
    <dbReference type="NCBI Taxonomy" id="1888893"/>
    <lineage>
        <taxon>Bacteria</taxon>
        <taxon>Pseudomonadati</taxon>
        <taxon>Pseudomonadota</taxon>
        <taxon>Betaproteobacteria</taxon>
        <taxon>Burkholderiales</taxon>
        <taxon>Alcaligenaceae</taxon>
        <taxon>Parvibium</taxon>
    </lineage>
</organism>
<dbReference type="RefSeq" id="WP_114403029.1">
    <property type="nucleotide sequence ID" value="NZ_QPGB01000003.1"/>
</dbReference>
<evidence type="ECO:0000256" key="2">
    <source>
        <dbReference type="ARBA" id="ARBA00011475"/>
    </source>
</evidence>
<evidence type="ECO:0000256" key="4">
    <source>
        <dbReference type="ARBA" id="ARBA00022605"/>
    </source>
</evidence>
<comment type="subunit">
    <text evidence="2 9">Heterotetramer of two alpha and two beta chains.</text>
</comment>
<evidence type="ECO:0000256" key="7">
    <source>
        <dbReference type="ARBA" id="ARBA00023315"/>
    </source>
</evidence>
<feature type="active site" description="Nucleophile" evidence="9">
    <location>
        <position position="195"/>
    </location>
</feature>
<keyword evidence="5 9" id="KW-0808">Transferase</keyword>
<evidence type="ECO:0000256" key="9">
    <source>
        <dbReference type="HAMAP-Rule" id="MF_01106"/>
    </source>
</evidence>
<sequence>MAVNLLPPNPAELVSVPGIKVGSAPAGIKKWTRDDVLLIELAPGSRAAGVFTQNAFAAAPVQVCRQHLQAGNSIRALVVNAGNANCGTGAQGLQAAQASCRAVAELMGCKAQEVLPFSTGVILEHLPVEKIVAALPVAQANLSDTPQAWANAAAAIMTTDTIAKARSTQLVVDGVTVSVTGIAKGVGMLEPNMATMLAYLATDANISAALLPQLVKEVADASFNRVTVDGDTSTNDSFVLITSAQAAHPEINVTTDPRYAALKAALTDVAADLAQRIARDGEGATKFLTIQVTGAASVEEAHQVGKGIANSPLVKTALFASDPNLGRVLMAVGNALPSLDTQKTNVWFGDVLVVENGGRAASYTEADGQRVLAPAEISMRVDLGRGTEHTTVWTCDFSYDYVKINAEYRT</sequence>
<evidence type="ECO:0000313" key="10">
    <source>
        <dbReference type="EMBL" id="RCS57547.1"/>
    </source>
</evidence>
<evidence type="ECO:0000256" key="1">
    <source>
        <dbReference type="ARBA" id="ARBA00006774"/>
    </source>
</evidence>
<comment type="subcellular location">
    <subcellularLocation>
        <location evidence="9">Cytoplasm</location>
    </subcellularLocation>
</comment>
<dbReference type="CDD" id="cd02152">
    <property type="entry name" value="OAT"/>
    <property type="match status" value="1"/>
</dbReference>
<comment type="caution">
    <text evidence="10">The sequence shown here is derived from an EMBL/GenBank/DDBJ whole genome shotgun (WGS) entry which is preliminary data.</text>
</comment>
<dbReference type="AlphaFoldDB" id="A0A368L1W4"/>
<dbReference type="Proteomes" id="UP000252357">
    <property type="component" value="Unassembled WGS sequence"/>
</dbReference>
<dbReference type="PANTHER" id="PTHR23100:SF0">
    <property type="entry name" value="ARGININE BIOSYNTHESIS BIFUNCTIONAL PROTEIN ARGJ, MITOCHONDRIAL"/>
    <property type="match status" value="1"/>
</dbReference>
<keyword evidence="4 9" id="KW-0028">Amino-acid biosynthesis</keyword>
<dbReference type="GO" id="GO:0004042">
    <property type="term" value="F:L-glutamate N-acetyltransferase activity"/>
    <property type="evidence" value="ECO:0007669"/>
    <property type="project" value="UniProtKB-UniRule"/>
</dbReference>
<keyword evidence="11" id="KW-1185">Reference proteome</keyword>
<evidence type="ECO:0000313" key="11">
    <source>
        <dbReference type="Proteomes" id="UP000252357"/>
    </source>
</evidence>
<feature type="binding site" evidence="9">
    <location>
        <position position="410"/>
    </location>
    <ligand>
        <name>substrate</name>
    </ligand>
</feature>
<dbReference type="HAMAP" id="MF_01106">
    <property type="entry name" value="ArgJ"/>
    <property type="match status" value="1"/>
</dbReference>
<feature type="binding site" evidence="9">
    <location>
        <position position="195"/>
    </location>
    <ligand>
        <name>substrate</name>
    </ligand>
</feature>
<feature type="binding site" evidence="9">
    <location>
        <position position="184"/>
    </location>
    <ligand>
        <name>substrate</name>
    </ligand>
</feature>
<gene>
    <name evidence="9" type="primary">argJ</name>
    <name evidence="10" type="ORF">DU000_08885</name>
</gene>
<feature type="site" description="Cleavage; by autolysis" evidence="9">
    <location>
        <begin position="194"/>
        <end position="195"/>
    </location>
</feature>
<dbReference type="EC" id="2.3.1.1" evidence="9"/>
<accession>A0A368L1W4</accession>
<keyword evidence="3 9" id="KW-0055">Arginine biosynthesis</keyword>
<evidence type="ECO:0000256" key="8">
    <source>
        <dbReference type="ARBA" id="ARBA00049439"/>
    </source>
</evidence>
<dbReference type="Gene3D" id="3.60.70.12">
    <property type="entry name" value="L-amino peptidase D-ALA esterase/amidase"/>
    <property type="match status" value="1"/>
</dbReference>
<comment type="catalytic activity">
    <reaction evidence="9">
        <text>L-glutamate + acetyl-CoA = N-acetyl-L-glutamate + CoA + H(+)</text>
        <dbReference type="Rhea" id="RHEA:24292"/>
        <dbReference type="ChEBI" id="CHEBI:15378"/>
        <dbReference type="ChEBI" id="CHEBI:29985"/>
        <dbReference type="ChEBI" id="CHEBI:44337"/>
        <dbReference type="ChEBI" id="CHEBI:57287"/>
        <dbReference type="ChEBI" id="CHEBI:57288"/>
        <dbReference type="EC" id="2.3.1.1"/>
    </reaction>
</comment>
<dbReference type="GO" id="GO:0006592">
    <property type="term" value="P:ornithine biosynthetic process"/>
    <property type="evidence" value="ECO:0007669"/>
    <property type="project" value="TreeGrafter"/>
</dbReference>
<dbReference type="Pfam" id="PF01960">
    <property type="entry name" value="ArgJ"/>
    <property type="match status" value="1"/>
</dbReference>
<feature type="chain" id="PRO_5023349934" description="Arginine biosynthesis bifunctional protein ArgJ alpha chain" evidence="9">
    <location>
        <begin position="1"/>
        <end position="194"/>
    </location>
</feature>
<protein>
    <recommendedName>
        <fullName evidence="9">Arginine biosynthesis bifunctional protein ArgJ</fullName>
    </recommendedName>
    <domain>
        <recommendedName>
            <fullName evidence="9">Glutamate N-acetyltransferase</fullName>
            <ecNumber evidence="9">2.3.1.35</ecNumber>
        </recommendedName>
        <alternativeName>
            <fullName evidence="9">Ornithine acetyltransferase</fullName>
            <shortName evidence="9">OATase</shortName>
        </alternativeName>
        <alternativeName>
            <fullName evidence="9">Ornithine transacetylase</fullName>
        </alternativeName>
    </domain>
    <domain>
        <recommendedName>
            <fullName evidence="9">Amino-acid acetyltransferase</fullName>
            <ecNumber evidence="9">2.3.1.1</ecNumber>
        </recommendedName>
        <alternativeName>
            <fullName evidence="9">N-acetylglutamate synthase</fullName>
            <shortName evidence="9">AGSase</shortName>
        </alternativeName>
    </domain>
    <component>
        <recommendedName>
            <fullName evidence="9">Arginine biosynthesis bifunctional protein ArgJ alpha chain</fullName>
        </recommendedName>
    </component>
    <component>
        <recommendedName>
            <fullName evidence="9">Arginine biosynthesis bifunctional protein ArgJ beta chain</fullName>
        </recommendedName>
    </component>
</protein>
<dbReference type="NCBIfam" id="NF003802">
    <property type="entry name" value="PRK05388.1"/>
    <property type="match status" value="1"/>
</dbReference>
<keyword evidence="9" id="KW-0963">Cytoplasm</keyword>
<feature type="binding site" evidence="9">
    <location>
        <position position="158"/>
    </location>
    <ligand>
        <name>substrate</name>
    </ligand>
</feature>
<dbReference type="EMBL" id="QPGB01000003">
    <property type="protein sequence ID" value="RCS57547.1"/>
    <property type="molecule type" value="Genomic_DNA"/>
</dbReference>
<evidence type="ECO:0000256" key="3">
    <source>
        <dbReference type="ARBA" id="ARBA00022571"/>
    </source>
</evidence>
<dbReference type="SUPFAM" id="SSF56266">
    <property type="entry name" value="DmpA/ArgJ-like"/>
    <property type="match status" value="1"/>
</dbReference>
<reference evidence="10 11" key="1">
    <citation type="journal article" date="2018" name="Int. J. Syst. Evol. Microbiol.">
        <title>Parvibium lacunae gen. nov., sp. nov., a new member of the family Alcaligenaceae isolated from a freshwater pond.</title>
        <authorList>
            <person name="Chen W.M."/>
            <person name="Xie P.B."/>
            <person name="Hsu M.Y."/>
            <person name="Sheu S.Y."/>
        </authorList>
    </citation>
    <scope>NUCLEOTIDE SEQUENCE [LARGE SCALE GENOMIC DNA]</scope>
    <source>
        <strain evidence="10 11">KMB9</strain>
    </source>
</reference>
<feature type="site" description="Involved in the stabilization of negative charge on the oxyanion by the formation of the oxyanion hole" evidence="9">
    <location>
        <position position="120"/>
    </location>
</feature>
<dbReference type="GO" id="GO:0006526">
    <property type="term" value="P:L-arginine biosynthetic process"/>
    <property type="evidence" value="ECO:0007669"/>
    <property type="project" value="UniProtKB-UniRule"/>
</dbReference>
<dbReference type="Gene3D" id="3.10.20.340">
    <property type="entry name" value="ArgJ beta chain, C-terminal domain"/>
    <property type="match status" value="1"/>
</dbReference>
<comment type="pathway">
    <text evidence="9">Amino-acid biosynthesis; L-arginine biosynthesis; L-ornithine and N-acetyl-L-glutamate from L-glutamate and N(2)-acetyl-L-ornithine (cyclic): step 1/1.</text>
</comment>
<comment type="function">
    <text evidence="9">Catalyzes two activities which are involved in the cyclic version of arginine biosynthesis: the synthesis of N-acetylglutamate from glutamate and acetyl-CoA as the acetyl donor, and of ornithine by transacetylation between N(2)-acetylornithine and glutamate.</text>
</comment>
<dbReference type="GO" id="GO:0005737">
    <property type="term" value="C:cytoplasm"/>
    <property type="evidence" value="ECO:0007669"/>
    <property type="project" value="UniProtKB-SubCell"/>
</dbReference>
<dbReference type="UniPathway" id="UPA00068">
    <property type="reaction ID" value="UER00106"/>
</dbReference>
<keyword evidence="7 9" id="KW-0012">Acyltransferase</keyword>
<dbReference type="InterPro" id="IPR042195">
    <property type="entry name" value="ArgJ_beta_C"/>
</dbReference>
<feature type="site" description="Involved in the stabilization of negative charge on the oxyanion by the formation of the oxyanion hole" evidence="9">
    <location>
        <position position="119"/>
    </location>
</feature>
<dbReference type="EC" id="2.3.1.35" evidence="9"/>
<dbReference type="OrthoDB" id="9804242at2"/>
<evidence type="ECO:0000256" key="6">
    <source>
        <dbReference type="ARBA" id="ARBA00022813"/>
    </source>
</evidence>
<proteinExistence type="inferred from homology"/>
<dbReference type="NCBIfam" id="TIGR00120">
    <property type="entry name" value="ArgJ"/>
    <property type="match status" value="1"/>
</dbReference>
<keyword evidence="9" id="KW-0511">Multifunctional enzyme</keyword>
<comment type="catalytic activity">
    <reaction evidence="8 9">
        <text>N(2)-acetyl-L-ornithine + L-glutamate = N-acetyl-L-glutamate + L-ornithine</text>
        <dbReference type="Rhea" id="RHEA:15349"/>
        <dbReference type="ChEBI" id="CHEBI:29985"/>
        <dbReference type="ChEBI" id="CHEBI:44337"/>
        <dbReference type="ChEBI" id="CHEBI:46911"/>
        <dbReference type="ChEBI" id="CHEBI:57805"/>
        <dbReference type="EC" id="2.3.1.35"/>
    </reaction>
</comment>
<dbReference type="FunFam" id="3.10.20.340:FF:000001">
    <property type="entry name" value="Arginine biosynthesis bifunctional protein ArgJ, chloroplastic"/>
    <property type="match status" value="1"/>
</dbReference>